<name>A0A6J4RRA6_9ACTN</name>
<feature type="region of interest" description="Disordered" evidence="1">
    <location>
        <begin position="1"/>
        <end position="70"/>
    </location>
</feature>
<feature type="compositionally biased region" description="Basic residues" evidence="1">
    <location>
        <begin position="57"/>
        <end position="68"/>
    </location>
</feature>
<proteinExistence type="predicted"/>
<dbReference type="EMBL" id="CADCVO010000171">
    <property type="protein sequence ID" value="CAA9480225.1"/>
    <property type="molecule type" value="Genomic_DNA"/>
</dbReference>
<dbReference type="AlphaFoldDB" id="A0A6J4RRA6"/>
<sequence>MGGGAGRRGDRRGAAPDEHPPGPAHRRAGQGHHGGARQRPPEHERPLRAHGDEHGPARHHPGPARRPRGAVVSGRALAWTGLAAGAGVLGLVVALFEDVTRPAAEIDRYAADILDAGLAISRNLDGLDELERTAALAGAVPGLALAYLDKLGVELP</sequence>
<organism evidence="2">
    <name type="scientific">uncultured Solirubrobacteraceae bacterium</name>
    <dbReference type="NCBI Taxonomy" id="1162706"/>
    <lineage>
        <taxon>Bacteria</taxon>
        <taxon>Bacillati</taxon>
        <taxon>Actinomycetota</taxon>
        <taxon>Thermoleophilia</taxon>
        <taxon>Solirubrobacterales</taxon>
        <taxon>Solirubrobacteraceae</taxon>
        <taxon>environmental samples</taxon>
    </lineage>
</organism>
<protein>
    <submittedName>
        <fullName evidence="2">Uncharacterized protein</fullName>
    </submittedName>
</protein>
<evidence type="ECO:0000256" key="1">
    <source>
        <dbReference type="SAM" id="MobiDB-lite"/>
    </source>
</evidence>
<feature type="compositionally biased region" description="Basic residues" evidence="1">
    <location>
        <begin position="24"/>
        <end position="36"/>
    </location>
</feature>
<accession>A0A6J4RRA6</accession>
<evidence type="ECO:0000313" key="2">
    <source>
        <dbReference type="EMBL" id="CAA9480225.1"/>
    </source>
</evidence>
<feature type="compositionally biased region" description="Basic and acidic residues" evidence="1">
    <location>
        <begin position="7"/>
        <end position="20"/>
    </location>
</feature>
<gene>
    <name evidence="2" type="ORF">AVDCRST_MAG13-1116</name>
</gene>
<reference evidence="2" key="1">
    <citation type="submission" date="2020-02" db="EMBL/GenBank/DDBJ databases">
        <authorList>
            <person name="Meier V. D."/>
        </authorList>
    </citation>
    <scope>NUCLEOTIDE SEQUENCE</scope>
    <source>
        <strain evidence="2">AVDCRST_MAG13</strain>
    </source>
</reference>
<feature type="compositionally biased region" description="Basic and acidic residues" evidence="1">
    <location>
        <begin position="39"/>
        <end position="56"/>
    </location>
</feature>